<feature type="signal peptide" evidence="9">
    <location>
        <begin position="1"/>
        <end position="23"/>
    </location>
</feature>
<dbReference type="PANTHER" id="PTHR32546:SF25">
    <property type="entry name" value="MIP05539P"/>
    <property type="match status" value="1"/>
</dbReference>
<evidence type="ECO:0000313" key="11">
    <source>
        <dbReference type="EMBL" id="MBY05521.1"/>
    </source>
</evidence>
<evidence type="ECO:0000256" key="3">
    <source>
        <dbReference type="ARBA" id="ARBA00022475"/>
    </source>
</evidence>
<dbReference type="Gene3D" id="3.30.450.20">
    <property type="entry name" value="PAS domain"/>
    <property type="match status" value="2"/>
</dbReference>
<protein>
    <submittedName>
        <fullName evidence="11">Putative conserved secreted protein</fullName>
    </submittedName>
</protein>
<dbReference type="GO" id="GO:0004930">
    <property type="term" value="F:G protein-coupled receptor activity"/>
    <property type="evidence" value="ECO:0007669"/>
    <property type="project" value="UniProtKB-KW"/>
</dbReference>
<keyword evidence="7" id="KW-0325">Glycoprotein</keyword>
<dbReference type="AlphaFoldDB" id="A0A2R5L7P4"/>
<accession>A0A2R5L7P4</accession>
<evidence type="ECO:0000256" key="7">
    <source>
        <dbReference type="ARBA" id="ARBA00023180"/>
    </source>
</evidence>
<sequence length="801" mass="92387">MALHIQDTLVFLCLVCFCVKVFAQFDWHVRDSFDEIRARLDKVSTENCRVVDVNDLFLPNDTVTHAPNIKTLNIDPVFPNRTNLLHVHNMALSRAFFFSYILQKAADNDEPGFMYYFMSVISDVASNRFINSSAIYYAPNMSFTPSYKGFFNKTMPLFAPRAFRADDFNDPYHLEGTSTLNTIQAIDLGAIPLDTPSRNYSSDQYRINEWYHAWLPDPTKRQDSKTTYTVQITHFNGTNETFVWHGPPAPSDNPGPVKWSRPYFDCERSNKWVYGATVPIPDIYPRHTQWRHIEIPKYVAVAVMELDYERIDINQCPIGDGNPRPNYFAGTSRCKNETTECEPVHGYGFRRGGYQCRCQPGYRRPRIVRNPFHGELIERATEEEYRNGYDCEKIGYLMVLTQNVLRLKEHERLKYIGKQSNYMEILNVSSADDKDPTTVFAHMKSVNSKNCWDVRRRSPERLLLSGAVAHQRELQLENEARAAIRLANFLSGFLQTVDPKDLFAEFRVPDRTLSQDQIIGEAMSLVIGDQKIVGCGVYFDVKQFPNRTLYAPYAYRKGRNVRRYYVDDMARFVKSALGPYTEKDFFSKLKTRWAANMDDLVTYTAKIQIRYNSSGHNAINYDHYPLQYKAAEMEHGHWTSPYFDCGGFHNDWIITYASPFFGWDSLHSRLEFKGVVAVSVKLMEMDINQCPGYEPYTEDNVFQDTHKCDRRSSRCVPILGRGFISGGYKCECLQGFEYPYNDPITYFDGQIVEAEFEKLLEDNPSRYDTLKCRIAGASPLTASLALIASILVLKVFGPFVH</sequence>
<feature type="chain" id="PRO_5015315720" evidence="9">
    <location>
        <begin position="24"/>
        <end position="801"/>
    </location>
</feature>
<comment type="similarity">
    <text evidence="2">Belongs to the G-protein coupled receptor 3 family.</text>
</comment>
<evidence type="ECO:0000256" key="4">
    <source>
        <dbReference type="ARBA" id="ARBA00022729"/>
    </source>
</evidence>
<evidence type="ECO:0000259" key="10">
    <source>
        <dbReference type="Pfam" id="PF22572"/>
    </source>
</evidence>
<comment type="subcellular location">
    <subcellularLocation>
        <location evidence="1">Cell membrane</location>
        <topology evidence="1">Multi-pass membrane protein</topology>
    </subcellularLocation>
</comment>
<keyword evidence="6" id="KW-0675">Receptor</keyword>
<evidence type="ECO:0000256" key="6">
    <source>
        <dbReference type="ARBA" id="ARBA00023170"/>
    </source>
</evidence>
<evidence type="ECO:0000256" key="9">
    <source>
        <dbReference type="SAM" id="SignalP"/>
    </source>
</evidence>
<name>A0A2R5L7P4_9ACAR</name>
<keyword evidence="4 9" id="KW-0732">Signal</keyword>
<organism evidence="11">
    <name type="scientific">Ornithodoros turicata</name>
    <dbReference type="NCBI Taxonomy" id="34597"/>
    <lineage>
        <taxon>Eukaryota</taxon>
        <taxon>Metazoa</taxon>
        <taxon>Ecdysozoa</taxon>
        <taxon>Arthropoda</taxon>
        <taxon>Chelicerata</taxon>
        <taxon>Arachnida</taxon>
        <taxon>Acari</taxon>
        <taxon>Parasitiformes</taxon>
        <taxon>Ixodida</taxon>
        <taxon>Ixodoidea</taxon>
        <taxon>Argasidae</taxon>
        <taxon>Ornithodorinae</taxon>
        <taxon>Ornithodoros</taxon>
    </lineage>
</organism>
<dbReference type="GO" id="GO:0005886">
    <property type="term" value="C:plasma membrane"/>
    <property type="evidence" value="ECO:0007669"/>
    <property type="project" value="UniProtKB-SubCell"/>
</dbReference>
<keyword evidence="8" id="KW-0807">Transducer</keyword>
<evidence type="ECO:0000256" key="1">
    <source>
        <dbReference type="ARBA" id="ARBA00004651"/>
    </source>
</evidence>
<proteinExistence type="inferred from homology"/>
<dbReference type="EMBL" id="GGLE01001395">
    <property type="protein sequence ID" value="MBY05521.1"/>
    <property type="molecule type" value="Transcribed_RNA"/>
</dbReference>
<dbReference type="InterPro" id="IPR043458">
    <property type="entry name" value="GPR158/179"/>
</dbReference>
<keyword evidence="3" id="KW-1003">Cell membrane</keyword>
<reference evidence="11" key="1">
    <citation type="submission" date="2018-03" db="EMBL/GenBank/DDBJ databases">
        <title>The relapsing fever spirochete Borrelia turicatae persists in the highly oxidative environment of its soft-bodied tick vector.</title>
        <authorList>
            <person name="Bourret T.J."/>
            <person name="Boyle W.K."/>
            <person name="Valenzuela J.G."/>
            <person name="Oliveira F."/>
            <person name="Lopez J.E."/>
        </authorList>
    </citation>
    <scope>NUCLEOTIDE SEQUENCE</scope>
    <source>
        <strain evidence="11">Kansas strain/isolate</strain>
        <tissue evidence="11">Salivary glands</tissue>
    </source>
</reference>
<evidence type="ECO:0000256" key="2">
    <source>
        <dbReference type="ARBA" id="ARBA00007242"/>
    </source>
</evidence>
<dbReference type="PANTHER" id="PTHR32546">
    <property type="entry name" value="G-PROTEIN COUPLED RECEPTOR 158-RELATED"/>
    <property type="match status" value="1"/>
</dbReference>
<keyword evidence="5" id="KW-0297">G-protein coupled receptor</keyword>
<keyword evidence="3" id="KW-0472">Membrane</keyword>
<dbReference type="Pfam" id="PF22572">
    <property type="entry name" value="GPR158_179_EC"/>
    <property type="match status" value="2"/>
</dbReference>
<feature type="domain" description="GPR158/179 extracellular" evidence="10">
    <location>
        <begin position="258"/>
        <end position="362"/>
    </location>
</feature>
<dbReference type="InterPro" id="IPR054714">
    <property type="entry name" value="GPR158_179_extracellular"/>
</dbReference>
<evidence type="ECO:0000256" key="8">
    <source>
        <dbReference type="ARBA" id="ARBA00023224"/>
    </source>
</evidence>
<evidence type="ECO:0000256" key="5">
    <source>
        <dbReference type="ARBA" id="ARBA00023040"/>
    </source>
</evidence>
<feature type="domain" description="GPR158/179 extracellular" evidence="10">
    <location>
        <begin position="637"/>
        <end position="736"/>
    </location>
</feature>